<organism evidence="2 3">
    <name type="scientific">Aquincola agrisoli</name>
    <dbReference type="NCBI Taxonomy" id="3119538"/>
    <lineage>
        <taxon>Bacteria</taxon>
        <taxon>Pseudomonadati</taxon>
        <taxon>Pseudomonadota</taxon>
        <taxon>Betaproteobacteria</taxon>
        <taxon>Burkholderiales</taxon>
        <taxon>Sphaerotilaceae</taxon>
        <taxon>Aquincola</taxon>
    </lineage>
</organism>
<proteinExistence type="predicted"/>
<comment type="caution">
    <text evidence="2">The sequence shown here is derived from an EMBL/GenBank/DDBJ whole genome shotgun (WGS) entry which is preliminary data.</text>
</comment>
<gene>
    <name evidence="2" type="ORF">V4F39_22355</name>
</gene>
<protein>
    <submittedName>
        <fullName evidence="2">DUF3467 domain-containing protein</fullName>
    </submittedName>
</protein>
<keyword evidence="3" id="KW-1185">Reference proteome</keyword>
<dbReference type="EMBL" id="JAZIBG010000048">
    <property type="protein sequence ID" value="MEF7616673.1"/>
    <property type="molecule type" value="Genomic_DNA"/>
</dbReference>
<dbReference type="InterPro" id="IPR021857">
    <property type="entry name" value="DUF3467"/>
</dbReference>
<evidence type="ECO:0000313" key="2">
    <source>
        <dbReference type="EMBL" id="MEF7616673.1"/>
    </source>
</evidence>
<dbReference type="Proteomes" id="UP001336250">
    <property type="component" value="Unassembled WGS sequence"/>
</dbReference>
<dbReference type="Pfam" id="PF11950">
    <property type="entry name" value="DUF3467"/>
    <property type="match status" value="1"/>
</dbReference>
<dbReference type="AlphaFoldDB" id="A0AAW9QJW6"/>
<name>A0AAW9QJW6_9BURK</name>
<evidence type="ECO:0000313" key="3">
    <source>
        <dbReference type="Proteomes" id="UP001336250"/>
    </source>
</evidence>
<sequence>MTDTPKTPADNTPAAPAAKGAAGPRLKWNVEGLKSSYVNFANANSTREEVVLNFGLNAAWDRSQAETEIELAHRIVMSPFAAKRLSDLLVRLMAEYEARHGKLE</sequence>
<evidence type="ECO:0000256" key="1">
    <source>
        <dbReference type="SAM" id="MobiDB-lite"/>
    </source>
</evidence>
<accession>A0AAW9QJW6</accession>
<reference evidence="2 3" key="1">
    <citation type="submission" date="2024-02" db="EMBL/GenBank/DDBJ databases">
        <title>Genome sequence of Aquincola sp. MAHUQ-54.</title>
        <authorList>
            <person name="Huq M.A."/>
        </authorList>
    </citation>
    <scope>NUCLEOTIDE SEQUENCE [LARGE SCALE GENOMIC DNA]</scope>
    <source>
        <strain evidence="2 3">MAHUQ-54</strain>
    </source>
</reference>
<dbReference type="RefSeq" id="WP_332292226.1">
    <property type="nucleotide sequence ID" value="NZ_JAZIBG010000048.1"/>
</dbReference>
<feature type="region of interest" description="Disordered" evidence="1">
    <location>
        <begin position="1"/>
        <end position="23"/>
    </location>
</feature>